<dbReference type="Proteomes" id="UP000269221">
    <property type="component" value="Unassembled WGS sequence"/>
</dbReference>
<evidence type="ECO:0000313" key="4">
    <source>
        <dbReference type="Proteomes" id="UP000269221"/>
    </source>
</evidence>
<feature type="region of interest" description="Disordered" evidence="1">
    <location>
        <begin position="191"/>
        <end position="221"/>
    </location>
</feature>
<evidence type="ECO:0000256" key="1">
    <source>
        <dbReference type="SAM" id="MobiDB-lite"/>
    </source>
</evidence>
<dbReference type="OrthoDB" id="9219114at2759"/>
<sequence>MSFLLPALVLLAAGTAVLLAVRVLGSRAGGSRRGRAAPGAPGSPPAEEEEESPSRGPAAPGSGPYLPCGCGPGCGPCAAAARELRDLVTPLWPGPCFPRDPEVWQQWWRDLERLLERGRLPCCASSSSSGSPRHSQSLSESRQAPNAEDAGDRPRCSLGVRRYSSSLRMHVAKKNLEVRLRAQPVPVRRSRERLVQLEASPRSSESHAPDGEDAAERSACCSPGCAGASGTRSALSMHVARKSLEVKLGARPAAVRSSQEKAAELEASRSGRRPTRGSRSATDGNVPCSESEILQKQRELEFPHLRGAPPSPVWPLLAAQMLLRMLCLK</sequence>
<feature type="compositionally biased region" description="Basic and acidic residues" evidence="1">
    <location>
        <begin position="204"/>
        <end position="216"/>
    </location>
</feature>
<name>A0A3M0JH92_HIRRU</name>
<feature type="region of interest" description="Disordered" evidence="1">
    <location>
        <begin position="124"/>
        <end position="157"/>
    </location>
</feature>
<gene>
    <name evidence="3" type="ORF">DUI87_25567</name>
</gene>
<feature type="compositionally biased region" description="Basic and acidic residues" evidence="1">
    <location>
        <begin position="258"/>
        <end position="269"/>
    </location>
</feature>
<accession>A0A3M0JH92</accession>
<proteinExistence type="predicted"/>
<feature type="region of interest" description="Disordered" evidence="1">
    <location>
        <begin position="29"/>
        <end position="60"/>
    </location>
</feature>
<dbReference type="AlphaFoldDB" id="A0A3M0JH92"/>
<feature type="chain" id="PRO_5018328414" evidence="2">
    <location>
        <begin position="21"/>
        <end position="329"/>
    </location>
</feature>
<feature type="signal peptide" evidence="2">
    <location>
        <begin position="1"/>
        <end position="20"/>
    </location>
</feature>
<dbReference type="EMBL" id="QRBI01000154">
    <property type="protein sequence ID" value="RMB98089.1"/>
    <property type="molecule type" value="Genomic_DNA"/>
</dbReference>
<comment type="caution">
    <text evidence="3">The sequence shown here is derived from an EMBL/GenBank/DDBJ whole genome shotgun (WGS) entry which is preliminary data.</text>
</comment>
<feature type="compositionally biased region" description="Low complexity" evidence="1">
    <location>
        <begin position="125"/>
        <end position="139"/>
    </location>
</feature>
<keyword evidence="4" id="KW-1185">Reference proteome</keyword>
<feature type="region of interest" description="Disordered" evidence="1">
    <location>
        <begin position="250"/>
        <end position="288"/>
    </location>
</feature>
<evidence type="ECO:0000256" key="2">
    <source>
        <dbReference type="SAM" id="SignalP"/>
    </source>
</evidence>
<organism evidence="3 4">
    <name type="scientific">Hirundo rustica rustica</name>
    <dbReference type="NCBI Taxonomy" id="333673"/>
    <lineage>
        <taxon>Eukaryota</taxon>
        <taxon>Metazoa</taxon>
        <taxon>Chordata</taxon>
        <taxon>Craniata</taxon>
        <taxon>Vertebrata</taxon>
        <taxon>Euteleostomi</taxon>
        <taxon>Archelosauria</taxon>
        <taxon>Archosauria</taxon>
        <taxon>Dinosauria</taxon>
        <taxon>Saurischia</taxon>
        <taxon>Theropoda</taxon>
        <taxon>Coelurosauria</taxon>
        <taxon>Aves</taxon>
        <taxon>Neognathae</taxon>
        <taxon>Neoaves</taxon>
        <taxon>Telluraves</taxon>
        <taxon>Australaves</taxon>
        <taxon>Passeriformes</taxon>
        <taxon>Sylvioidea</taxon>
        <taxon>Hirundinidae</taxon>
        <taxon>Hirundo</taxon>
    </lineage>
</organism>
<reference evidence="3 4" key="1">
    <citation type="submission" date="2018-07" db="EMBL/GenBank/DDBJ databases">
        <title>A high quality draft genome assembly of the barn swallow (H. rustica rustica).</title>
        <authorList>
            <person name="Formenti G."/>
            <person name="Chiara M."/>
            <person name="Poveda L."/>
            <person name="Francoijs K.-J."/>
            <person name="Bonisoli-Alquati A."/>
            <person name="Canova L."/>
            <person name="Gianfranceschi L."/>
            <person name="Horner D.S."/>
            <person name="Saino N."/>
        </authorList>
    </citation>
    <scope>NUCLEOTIDE SEQUENCE [LARGE SCALE GENOMIC DNA]</scope>
    <source>
        <strain evidence="3">Chelidonia</strain>
        <tissue evidence="3">Blood</tissue>
    </source>
</reference>
<evidence type="ECO:0000313" key="3">
    <source>
        <dbReference type="EMBL" id="RMB98089.1"/>
    </source>
</evidence>
<keyword evidence="2" id="KW-0732">Signal</keyword>
<protein>
    <submittedName>
        <fullName evidence="3">Uncharacterized protein</fullName>
    </submittedName>
</protein>